<feature type="region of interest" description="Disordered" evidence="1">
    <location>
        <begin position="53"/>
        <end position="95"/>
    </location>
</feature>
<protein>
    <submittedName>
        <fullName evidence="2">Uncharacterized protein</fullName>
    </submittedName>
</protein>
<evidence type="ECO:0000313" key="2">
    <source>
        <dbReference type="EMBL" id="DAD66794.1"/>
    </source>
</evidence>
<accession>A0A8S5LAI0</accession>
<name>A0A8S5LAI0_9CAUD</name>
<sequence>MSHKESLNEEIISKIKKELHKDMDNSTKKTIEEIKNIIGKKQTLESVIFSEDDEEMGSQSLGGEMPTDMGQPEPQMPQVDKGMGDGSNDMSSIGEMMPDIQNKVNTIRRMALEGVTKLADKPLSPEYDFFKKIFMDCDKLFVNKDKIKQ</sequence>
<organism evidence="2">
    <name type="scientific">Myoviridae sp. ctPuP5</name>
    <dbReference type="NCBI Taxonomy" id="2823543"/>
    <lineage>
        <taxon>Viruses</taxon>
        <taxon>Duplodnaviria</taxon>
        <taxon>Heunggongvirae</taxon>
        <taxon>Uroviricota</taxon>
        <taxon>Caudoviricetes</taxon>
    </lineage>
</organism>
<reference evidence="2" key="1">
    <citation type="journal article" date="2021" name="Proc. Natl. Acad. Sci. U.S.A.">
        <title>A Catalog of Tens of Thousands of Viruses from Human Metagenomes Reveals Hidden Associations with Chronic Diseases.</title>
        <authorList>
            <person name="Tisza M.J."/>
            <person name="Buck C.B."/>
        </authorList>
    </citation>
    <scope>NUCLEOTIDE SEQUENCE</scope>
    <source>
        <strain evidence="2">CtPuP5</strain>
    </source>
</reference>
<evidence type="ECO:0000256" key="1">
    <source>
        <dbReference type="SAM" id="MobiDB-lite"/>
    </source>
</evidence>
<proteinExistence type="predicted"/>
<dbReference type="EMBL" id="BK014662">
    <property type="protein sequence ID" value="DAD66794.1"/>
    <property type="molecule type" value="Genomic_DNA"/>
</dbReference>